<evidence type="ECO:0000256" key="5">
    <source>
        <dbReference type="HAMAP-Rule" id="MF_01114"/>
    </source>
</evidence>
<keyword evidence="4 5" id="KW-0963">Cytoplasm</keyword>
<organism evidence="8 9">
    <name type="scientific">Candidatus Aphodousia faecigallinarum</name>
    <dbReference type="NCBI Taxonomy" id="2840677"/>
    <lineage>
        <taxon>Bacteria</taxon>
        <taxon>Pseudomonadati</taxon>
        <taxon>Pseudomonadota</taxon>
        <taxon>Betaproteobacteria</taxon>
        <taxon>Burkholderiales</taxon>
        <taxon>Sutterellaceae</taxon>
        <taxon>Sutterellaceae incertae sedis</taxon>
        <taxon>Candidatus Aphodousia</taxon>
    </lineage>
</organism>
<dbReference type="AlphaFoldDB" id="A0A9D1LEQ3"/>
<evidence type="ECO:0000256" key="2">
    <source>
        <dbReference type="ARBA" id="ARBA00009695"/>
    </source>
</evidence>
<dbReference type="GO" id="GO:0005737">
    <property type="term" value="C:cytoplasm"/>
    <property type="evidence" value="ECO:0007669"/>
    <property type="project" value="UniProtKB-SubCell"/>
</dbReference>
<dbReference type="GO" id="GO:0006282">
    <property type="term" value="P:regulation of DNA repair"/>
    <property type="evidence" value="ECO:0007669"/>
    <property type="project" value="UniProtKB-UniRule"/>
</dbReference>
<reference evidence="8" key="1">
    <citation type="submission" date="2020-10" db="EMBL/GenBank/DDBJ databases">
        <authorList>
            <person name="Gilroy R."/>
        </authorList>
    </citation>
    <scope>NUCLEOTIDE SEQUENCE</scope>
    <source>
        <strain evidence="8">7463</strain>
    </source>
</reference>
<dbReference type="NCBIfam" id="NF001055">
    <property type="entry name" value="PRK00117.2-5"/>
    <property type="match status" value="1"/>
</dbReference>
<evidence type="ECO:0000313" key="8">
    <source>
        <dbReference type="EMBL" id="HIU36999.1"/>
    </source>
</evidence>
<comment type="caution">
    <text evidence="8">The sequence shown here is derived from an EMBL/GenBank/DDBJ whole genome shotgun (WGS) entry which is preliminary data.</text>
</comment>
<dbReference type="InterPro" id="IPR053925">
    <property type="entry name" value="RecX_HTH_3rd"/>
</dbReference>
<comment type="function">
    <text evidence="5">Modulates RecA activity.</text>
</comment>
<dbReference type="Pfam" id="PF02631">
    <property type="entry name" value="RecX_HTH2"/>
    <property type="match status" value="1"/>
</dbReference>
<dbReference type="PANTHER" id="PTHR33602">
    <property type="entry name" value="REGULATORY PROTEIN RECX FAMILY PROTEIN"/>
    <property type="match status" value="1"/>
</dbReference>
<dbReference type="InterPro" id="IPR053924">
    <property type="entry name" value="RecX_HTH_2nd"/>
</dbReference>
<evidence type="ECO:0000259" key="7">
    <source>
        <dbReference type="Pfam" id="PF21981"/>
    </source>
</evidence>
<dbReference type="Gene3D" id="1.10.10.10">
    <property type="entry name" value="Winged helix-like DNA-binding domain superfamily/Winged helix DNA-binding domain"/>
    <property type="match status" value="3"/>
</dbReference>
<evidence type="ECO:0000259" key="6">
    <source>
        <dbReference type="Pfam" id="PF02631"/>
    </source>
</evidence>
<name>A0A9D1LEQ3_9BURK</name>
<evidence type="ECO:0000256" key="4">
    <source>
        <dbReference type="ARBA" id="ARBA00022490"/>
    </source>
</evidence>
<dbReference type="EMBL" id="DVMY01000032">
    <property type="protein sequence ID" value="HIU36999.1"/>
    <property type="molecule type" value="Genomic_DNA"/>
</dbReference>
<dbReference type="Proteomes" id="UP000824083">
    <property type="component" value="Unassembled WGS sequence"/>
</dbReference>
<dbReference type="InterPro" id="IPR036388">
    <property type="entry name" value="WH-like_DNA-bd_sf"/>
</dbReference>
<accession>A0A9D1LEQ3</accession>
<dbReference type="Pfam" id="PF21981">
    <property type="entry name" value="RecX_HTH3"/>
    <property type="match status" value="1"/>
</dbReference>
<gene>
    <name evidence="5 8" type="primary">recX</name>
    <name evidence="8" type="ORF">IAC56_01825</name>
</gene>
<evidence type="ECO:0000313" key="9">
    <source>
        <dbReference type="Proteomes" id="UP000824083"/>
    </source>
</evidence>
<reference evidence="8" key="2">
    <citation type="journal article" date="2021" name="PeerJ">
        <title>Extensive microbial diversity within the chicken gut microbiome revealed by metagenomics and culture.</title>
        <authorList>
            <person name="Gilroy R."/>
            <person name="Ravi A."/>
            <person name="Getino M."/>
            <person name="Pursley I."/>
            <person name="Horton D.L."/>
            <person name="Alikhan N.F."/>
            <person name="Baker D."/>
            <person name="Gharbi K."/>
            <person name="Hall N."/>
            <person name="Watson M."/>
            <person name="Adriaenssens E.M."/>
            <person name="Foster-Nyarko E."/>
            <person name="Jarju S."/>
            <person name="Secka A."/>
            <person name="Antonio M."/>
            <person name="Oren A."/>
            <person name="Chaudhuri R.R."/>
            <person name="La Ragione R."/>
            <person name="Hildebrand F."/>
            <person name="Pallen M.J."/>
        </authorList>
    </citation>
    <scope>NUCLEOTIDE SEQUENCE</scope>
    <source>
        <strain evidence="8">7463</strain>
    </source>
</reference>
<proteinExistence type="inferred from homology"/>
<feature type="domain" description="RecX third three-helical" evidence="7">
    <location>
        <begin position="116"/>
        <end position="159"/>
    </location>
</feature>
<feature type="domain" description="RecX second three-helical" evidence="6">
    <location>
        <begin position="70"/>
        <end position="107"/>
    </location>
</feature>
<dbReference type="InterPro" id="IPR003783">
    <property type="entry name" value="Regulatory_RecX"/>
</dbReference>
<protein>
    <recommendedName>
        <fullName evidence="3 5">Regulatory protein RecX</fullName>
    </recommendedName>
</protein>
<dbReference type="HAMAP" id="MF_01114">
    <property type="entry name" value="RecX"/>
    <property type="match status" value="1"/>
</dbReference>
<evidence type="ECO:0000256" key="1">
    <source>
        <dbReference type="ARBA" id="ARBA00004496"/>
    </source>
</evidence>
<sequence>MSDEKNPSGGNIRRTRESPSLKARAIRYLARRDYSRLELQKKLRPYLSDFQSDDDLVELLDELEKKGYLSDERFARSRLRTRLSRYGNARLAYELKNNGVSSEIITRTMQELGAGEYERAQALWRRRFGQAATDFKERGKQMRYLLARGFSMDVARKVVKDEEFDDID</sequence>
<comment type="similarity">
    <text evidence="2 5">Belongs to the RecX family.</text>
</comment>
<evidence type="ECO:0000256" key="3">
    <source>
        <dbReference type="ARBA" id="ARBA00018111"/>
    </source>
</evidence>
<comment type="subcellular location">
    <subcellularLocation>
        <location evidence="1 5">Cytoplasm</location>
    </subcellularLocation>
</comment>
<dbReference type="PANTHER" id="PTHR33602:SF1">
    <property type="entry name" value="REGULATORY PROTEIN RECX FAMILY PROTEIN"/>
    <property type="match status" value="1"/>
</dbReference>